<evidence type="ECO:0000256" key="6">
    <source>
        <dbReference type="PROSITE-ProRule" id="PRU00169"/>
    </source>
</evidence>
<protein>
    <submittedName>
        <fullName evidence="10">DNA-binding response regulator</fullName>
    </submittedName>
</protein>
<dbReference type="InterPro" id="IPR001789">
    <property type="entry name" value="Sig_transdc_resp-reg_receiver"/>
</dbReference>
<name>A0A2M7G1A1_9BACT</name>
<evidence type="ECO:0000313" key="11">
    <source>
        <dbReference type="Proteomes" id="UP000231019"/>
    </source>
</evidence>
<evidence type="ECO:0000259" key="9">
    <source>
        <dbReference type="PROSITE" id="PS51755"/>
    </source>
</evidence>
<dbReference type="Proteomes" id="UP000231019">
    <property type="component" value="Unassembled WGS sequence"/>
</dbReference>
<keyword evidence="5" id="KW-0804">Transcription</keyword>
<dbReference type="Gene3D" id="1.10.10.10">
    <property type="entry name" value="Winged helix-like DNA-binding domain superfamily/Winged helix DNA-binding domain"/>
    <property type="match status" value="1"/>
</dbReference>
<accession>A0A2M7G1A1</accession>
<dbReference type="FunFam" id="1.10.10.10:FF:000005">
    <property type="entry name" value="Two-component system response regulator"/>
    <property type="match status" value="1"/>
</dbReference>
<organism evidence="10 11">
    <name type="scientific">bacterium (Candidatus Blackallbacteria) CG17_big_fil_post_rev_8_21_14_2_50_48_46</name>
    <dbReference type="NCBI Taxonomy" id="2014261"/>
    <lineage>
        <taxon>Bacteria</taxon>
        <taxon>Candidatus Blackallbacteria</taxon>
    </lineage>
</organism>
<dbReference type="GO" id="GO:0000976">
    <property type="term" value="F:transcription cis-regulatory region binding"/>
    <property type="evidence" value="ECO:0007669"/>
    <property type="project" value="TreeGrafter"/>
</dbReference>
<evidence type="ECO:0000256" key="7">
    <source>
        <dbReference type="PROSITE-ProRule" id="PRU01091"/>
    </source>
</evidence>
<feature type="modified residue" description="4-aspartylphosphate" evidence="6">
    <location>
        <position position="51"/>
    </location>
</feature>
<dbReference type="InterPro" id="IPR001867">
    <property type="entry name" value="OmpR/PhoB-type_DNA-bd"/>
</dbReference>
<feature type="domain" description="Response regulatory" evidence="8">
    <location>
        <begin position="2"/>
        <end position="116"/>
    </location>
</feature>
<feature type="DNA-binding region" description="OmpR/PhoB-type" evidence="7">
    <location>
        <begin position="124"/>
        <end position="217"/>
    </location>
</feature>
<dbReference type="InterPro" id="IPR039420">
    <property type="entry name" value="WalR-like"/>
</dbReference>
<dbReference type="Pfam" id="PF00486">
    <property type="entry name" value="Trans_reg_C"/>
    <property type="match status" value="1"/>
</dbReference>
<reference evidence="10 11" key="1">
    <citation type="submission" date="2017-09" db="EMBL/GenBank/DDBJ databases">
        <title>Depth-based differentiation of microbial function through sediment-hosted aquifers and enrichment of novel symbionts in the deep terrestrial subsurface.</title>
        <authorList>
            <person name="Probst A.J."/>
            <person name="Ladd B."/>
            <person name="Jarett J.K."/>
            <person name="Geller-Mcgrath D.E."/>
            <person name="Sieber C.M."/>
            <person name="Emerson J.B."/>
            <person name="Anantharaman K."/>
            <person name="Thomas B.C."/>
            <person name="Malmstrom R."/>
            <person name="Stieglmeier M."/>
            <person name="Klingl A."/>
            <person name="Woyke T."/>
            <person name="Ryan C.M."/>
            <person name="Banfield J.F."/>
        </authorList>
    </citation>
    <scope>NUCLEOTIDE SEQUENCE [LARGE SCALE GENOMIC DNA]</scope>
    <source>
        <strain evidence="10">CG17_big_fil_post_rev_8_21_14_2_50_48_46</strain>
    </source>
</reference>
<dbReference type="CDD" id="cd00383">
    <property type="entry name" value="trans_reg_C"/>
    <property type="match status" value="1"/>
</dbReference>
<dbReference type="GO" id="GO:0000156">
    <property type="term" value="F:phosphorelay response regulator activity"/>
    <property type="evidence" value="ECO:0007669"/>
    <property type="project" value="TreeGrafter"/>
</dbReference>
<evidence type="ECO:0000256" key="5">
    <source>
        <dbReference type="ARBA" id="ARBA00023163"/>
    </source>
</evidence>
<dbReference type="PANTHER" id="PTHR48111">
    <property type="entry name" value="REGULATOR OF RPOS"/>
    <property type="match status" value="1"/>
</dbReference>
<feature type="domain" description="OmpR/PhoB-type" evidence="9">
    <location>
        <begin position="124"/>
        <end position="217"/>
    </location>
</feature>
<dbReference type="Gene3D" id="6.10.250.690">
    <property type="match status" value="1"/>
</dbReference>
<evidence type="ECO:0000256" key="2">
    <source>
        <dbReference type="ARBA" id="ARBA00023012"/>
    </source>
</evidence>
<keyword evidence="3" id="KW-0805">Transcription regulation</keyword>
<dbReference type="InterPro" id="IPR011006">
    <property type="entry name" value="CheY-like_superfamily"/>
</dbReference>
<dbReference type="PROSITE" id="PS50110">
    <property type="entry name" value="RESPONSE_REGULATORY"/>
    <property type="match status" value="1"/>
</dbReference>
<keyword evidence="1 6" id="KW-0597">Phosphoprotein</keyword>
<dbReference type="SMART" id="SM00862">
    <property type="entry name" value="Trans_reg_C"/>
    <property type="match status" value="1"/>
</dbReference>
<dbReference type="Gene3D" id="3.40.50.2300">
    <property type="match status" value="1"/>
</dbReference>
<comment type="caution">
    <text evidence="10">The sequence shown here is derived from an EMBL/GenBank/DDBJ whole genome shotgun (WGS) entry which is preliminary data.</text>
</comment>
<evidence type="ECO:0000256" key="1">
    <source>
        <dbReference type="ARBA" id="ARBA00022553"/>
    </source>
</evidence>
<dbReference type="AlphaFoldDB" id="A0A2M7G1A1"/>
<sequence>MRLLLVEDDAALAEALRSGLEQAGYAVDWSEQAQDADWLVRQNLYEAVILDLGLPDRPGLELLKDWRQRKLDLPVLILTARGAWFEKVEGFKAGADDYLAKPFHSEELLVRLQALIRRHHRLPQGQLQVGDLVLDENRQEVWQAGSPVVLTGQEFRLLRVLMLHPGQVLSKQQLGEQLYDFDQEVDSNTLEVFIARLRQKIGRERIQTRRGQGYRFD</sequence>
<dbReference type="SMART" id="SM00448">
    <property type="entry name" value="REC"/>
    <property type="match status" value="1"/>
</dbReference>
<dbReference type="EMBL" id="PFFQ01000053">
    <property type="protein sequence ID" value="PIW15373.1"/>
    <property type="molecule type" value="Genomic_DNA"/>
</dbReference>
<keyword evidence="2" id="KW-0902">Two-component regulatory system</keyword>
<dbReference type="GO" id="GO:0032993">
    <property type="term" value="C:protein-DNA complex"/>
    <property type="evidence" value="ECO:0007669"/>
    <property type="project" value="TreeGrafter"/>
</dbReference>
<dbReference type="GO" id="GO:0005829">
    <property type="term" value="C:cytosol"/>
    <property type="evidence" value="ECO:0007669"/>
    <property type="project" value="TreeGrafter"/>
</dbReference>
<dbReference type="PROSITE" id="PS51755">
    <property type="entry name" value="OMPR_PHOB"/>
    <property type="match status" value="1"/>
</dbReference>
<evidence type="ECO:0000313" key="10">
    <source>
        <dbReference type="EMBL" id="PIW15373.1"/>
    </source>
</evidence>
<dbReference type="Pfam" id="PF00072">
    <property type="entry name" value="Response_reg"/>
    <property type="match status" value="1"/>
</dbReference>
<gene>
    <name evidence="10" type="ORF">COW36_18325</name>
</gene>
<proteinExistence type="predicted"/>
<evidence type="ECO:0000259" key="8">
    <source>
        <dbReference type="PROSITE" id="PS50110"/>
    </source>
</evidence>
<keyword evidence="4 7" id="KW-0238">DNA-binding</keyword>
<dbReference type="FunFam" id="3.40.50.2300:FF:000002">
    <property type="entry name" value="DNA-binding response regulator PhoP"/>
    <property type="match status" value="1"/>
</dbReference>
<dbReference type="GO" id="GO:0006355">
    <property type="term" value="P:regulation of DNA-templated transcription"/>
    <property type="evidence" value="ECO:0007669"/>
    <property type="project" value="InterPro"/>
</dbReference>
<dbReference type="SUPFAM" id="SSF52172">
    <property type="entry name" value="CheY-like"/>
    <property type="match status" value="1"/>
</dbReference>
<evidence type="ECO:0000256" key="4">
    <source>
        <dbReference type="ARBA" id="ARBA00023125"/>
    </source>
</evidence>
<dbReference type="InterPro" id="IPR036388">
    <property type="entry name" value="WH-like_DNA-bd_sf"/>
</dbReference>
<dbReference type="PANTHER" id="PTHR48111:SF37">
    <property type="entry name" value="RESPONSE REGULATOR PROTEIN CARR"/>
    <property type="match status" value="1"/>
</dbReference>
<evidence type="ECO:0000256" key="3">
    <source>
        <dbReference type="ARBA" id="ARBA00023015"/>
    </source>
</evidence>